<dbReference type="Gene3D" id="1.10.10.2840">
    <property type="entry name" value="PucR C-terminal helix-turn-helix domain"/>
    <property type="match status" value="1"/>
</dbReference>
<evidence type="ECO:0000256" key="1">
    <source>
        <dbReference type="ARBA" id="ARBA00006754"/>
    </source>
</evidence>
<gene>
    <name evidence="4" type="ORF">BS297_19860</name>
</gene>
<dbReference type="InterPro" id="IPR042070">
    <property type="entry name" value="PucR_C-HTH_sf"/>
</dbReference>
<dbReference type="PANTHER" id="PTHR33744">
    <property type="entry name" value="CARBOHYDRATE DIACID REGULATOR"/>
    <property type="match status" value="1"/>
</dbReference>
<dbReference type="Pfam" id="PF17853">
    <property type="entry name" value="GGDEF_2"/>
    <property type="match status" value="1"/>
</dbReference>
<dbReference type="InterPro" id="IPR025736">
    <property type="entry name" value="PucR_C-HTH_dom"/>
</dbReference>
<evidence type="ECO:0000259" key="3">
    <source>
        <dbReference type="Pfam" id="PF17853"/>
    </source>
</evidence>
<dbReference type="InterPro" id="IPR041522">
    <property type="entry name" value="CdaR_GGDEF"/>
</dbReference>
<sequence>MDLRDDDLFSVAGSLAELLGAPVTIEDENSTVLAYSGGEQAVDEARIGTILGRQVPSRFRQLLSDAGVFDRLHRESDPIYVDLEDPSITPRLVIAVRENDHPVGSIWVALAGTPTPTQESILRSAVSVVAERIASERDRVDSTRRRQSQRVQALVGGGEPAFRAADDLRLAGPLTVVAVGTVAGPLPAGLVASLSLYLDTLAVDAVIAQLIDSTYLVVAADEANARRLLEDFLSRARTRAQLAVAVGRTVKSASECHLSRADADHVLGALRHNRSGGIVAGMNDTLASVLALHVADIFDGLSTATPMHALEGYDRRHGSELVATAHTFLDKGGDVASSSAALHVHPNTLRNRLRRCKEMCGVDLSDADTRLILMLQFKLRSS</sequence>
<evidence type="ECO:0000259" key="2">
    <source>
        <dbReference type="Pfam" id="PF13556"/>
    </source>
</evidence>
<dbReference type="InterPro" id="IPR051448">
    <property type="entry name" value="CdaR-like_regulators"/>
</dbReference>
<comment type="similarity">
    <text evidence="1">Belongs to the CdaR family.</text>
</comment>
<protein>
    <submittedName>
        <fullName evidence="4">PucR family transcriptional regulator</fullName>
    </submittedName>
</protein>
<dbReference type="Pfam" id="PF13556">
    <property type="entry name" value="HTH_30"/>
    <property type="match status" value="1"/>
</dbReference>
<dbReference type="Proteomes" id="UP000325576">
    <property type="component" value="Unassembled WGS sequence"/>
</dbReference>
<dbReference type="EMBL" id="MRBO01000533">
    <property type="protein sequence ID" value="KAB2583593.1"/>
    <property type="molecule type" value="Genomic_DNA"/>
</dbReference>
<dbReference type="PANTHER" id="PTHR33744:SF17">
    <property type="entry name" value="CONSERVED PROTEIN"/>
    <property type="match status" value="1"/>
</dbReference>
<feature type="domain" description="PucR C-terminal helix-turn-helix" evidence="2">
    <location>
        <begin position="321"/>
        <end position="378"/>
    </location>
</feature>
<evidence type="ECO:0000313" key="5">
    <source>
        <dbReference type="Proteomes" id="UP000325576"/>
    </source>
</evidence>
<reference evidence="4 5" key="1">
    <citation type="journal article" date="2017" name="Poromechanics V (2013)">
        <title>Genomic Characterization of the Arsenic-Tolerant Actinobacterium, &lt;i&gt;Rhodococcus erythropolis&lt;/i&gt; S43.</title>
        <authorList>
            <person name="Retamal-Morales G."/>
            <person name="Mehnert M."/>
            <person name="Schwabe R."/>
            <person name="Tischler D."/>
            <person name="Schloemann M."/>
            <person name="Levican G.J."/>
        </authorList>
    </citation>
    <scope>NUCLEOTIDE SEQUENCE [LARGE SCALE GENOMIC DNA]</scope>
    <source>
        <strain evidence="4 5">S43</strain>
    </source>
</reference>
<organism evidence="4 5">
    <name type="scientific">Rhodococcus erythropolis</name>
    <name type="common">Arthrobacter picolinophilus</name>
    <dbReference type="NCBI Taxonomy" id="1833"/>
    <lineage>
        <taxon>Bacteria</taxon>
        <taxon>Bacillati</taxon>
        <taxon>Actinomycetota</taxon>
        <taxon>Actinomycetes</taxon>
        <taxon>Mycobacteriales</taxon>
        <taxon>Nocardiaceae</taxon>
        <taxon>Rhodococcus</taxon>
        <taxon>Rhodococcus erythropolis group</taxon>
    </lineage>
</organism>
<dbReference type="RefSeq" id="WP_151531733.1">
    <property type="nucleotide sequence ID" value="NZ_JBHVYY010000002.1"/>
</dbReference>
<comment type="caution">
    <text evidence="4">The sequence shown here is derived from an EMBL/GenBank/DDBJ whole genome shotgun (WGS) entry which is preliminary data.</text>
</comment>
<evidence type="ECO:0000313" key="4">
    <source>
        <dbReference type="EMBL" id="KAB2583593.1"/>
    </source>
</evidence>
<proteinExistence type="inferred from homology"/>
<feature type="domain" description="CdaR GGDEF-like" evidence="3">
    <location>
        <begin position="168"/>
        <end position="267"/>
    </location>
</feature>
<dbReference type="AlphaFoldDB" id="A0A5N5E0N9"/>
<name>A0A5N5E0N9_RHOER</name>
<accession>A0A5N5E0N9</accession>